<protein>
    <submittedName>
        <fullName evidence="1">Uncharacterized protein</fullName>
    </submittedName>
</protein>
<dbReference type="Gene3D" id="3.40.50.720">
    <property type="entry name" value="NAD(P)-binding Rossmann-like Domain"/>
    <property type="match status" value="1"/>
</dbReference>
<proteinExistence type="predicted"/>
<organism evidence="1 2">
    <name type="scientific">Vanilla planifolia</name>
    <name type="common">Vanilla</name>
    <dbReference type="NCBI Taxonomy" id="51239"/>
    <lineage>
        <taxon>Eukaryota</taxon>
        <taxon>Viridiplantae</taxon>
        <taxon>Streptophyta</taxon>
        <taxon>Embryophyta</taxon>
        <taxon>Tracheophyta</taxon>
        <taxon>Spermatophyta</taxon>
        <taxon>Magnoliopsida</taxon>
        <taxon>Liliopsida</taxon>
        <taxon>Asparagales</taxon>
        <taxon>Orchidaceae</taxon>
        <taxon>Vanilloideae</taxon>
        <taxon>Vanilleae</taxon>
        <taxon>Vanilla</taxon>
    </lineage>
</organism>
<comment type="caution">
    <text evidence="1">The sequence shown here is derived from an EMBL/GenBank/DDBJ whole genome shotgun (WGS) entry which is preliminary data.</text>
</comment>
<accession>A0A835VEM0</accession>
<gene>
    <name evidence="1" type="ORF">HPP92_002550</name>
</gene>
<evidence type="ECO:0000313" key="1">
    <source>
        <dbReference type="EMBL" id="KAG0497859.1"/>
    </source>
</evidence>
<reference evidence="1 2" key="1">
    <citation type="journal article" date="2020" name="Nat. Food">
        <title>A phased Vanilla planifolia genome enables genetic improvement of flavour and production.</title>
        <authorList>
            <person name="Hasing T."/>
            <person name="Tang H."/>
            <person name="Brym M."/>
            <person name="Khazi F."/>
            <person name="Huang T."/>
            <person name="Chambers A.H."/>
        </authorList>
    </citation>
    <scope>NUCLEOTIDE SEQUENCE [LARGE SCALE GENOMIC DNA]</scope>
    <source>
        <tissue evidence="1">Leaf</tissue>
    </source>
</reference>
<keyword evidence="2" id="KW-1185">Reference proteome</keyword>
<sequence length="131" mass="14589">MLRLNRTRGRPALSFEEQRVGFQLNFDGEKEMLSVLETDLIVEGNLEEALHGIDGVFRTASPVCCVGDVQETLLDPTIKGVMTEEEPPCEWSAFGSLDLPMEFPGQEILLTNCATSGKRRSSCSRRLGKRQ</sequence>
<dbReference type="EMBL" id="JADCNL010000001">
    <property type="protein sequence ID" value="KAG0497859.1"/>
    <property type="molecule type" value="Genomic_DNA"/>
</dbReference>
<dbReference type="AlphaFoldDB" id="A0A835VEM0"/>
<evidence type="ECO:0000313" key="2">
    <source>
        <dbReference type="Proteomes" id="UP000636800"/>
    </source>
</evidence>
<name>A0A835VEM0_VANPL</name>
<dbReference type="Proteomes" id="UP000636800">
    <property type="component" value="Chromosome 1"/>
</dbReference>